<name>A0A7J6VLA7_THATH</name>
<protein>
    <submittedName>
        <fullName evidence="2">Uncharacterized protein</fullName>
    </submittedName>
</protein>
<evidence type="ECO:0000313" key="2">
    <source>
        <dbReference type="EMBL" id="KAF5185909.1"/>
    </source>
</evidence>
<keyword evidence="3" id="KW-1185">Reference proteome</keyword>
<sequence>MNATTGDMKEVVDVKREGSSQDGDVVIATHDGPNHIELGEEGISSSGVEGASQIPSDDLVKDTNNDGGWHSPSKRHTFRSKESNASKGKDVVDKGGRSVAQNYKGAQQHWKYGREPVQQTNKQTFGGGKATVAASTDTLNPKKGY</sequence>
<feature type="compositionally biased region" description="Basic and acidic residues" evidence="1">
    <location>
        <begin position="79"/>
        <end position="96"/>
    </location>
</feature>
<dbReference type="EMBL" id="JABWDY010030077">
    <property type="protein sequence ID" value="KAF5185909.1"/>
    <property type="molecule type" value="Genomic_DNA"/>
</dbReference>
<organism evidence="2 3">
    <name type="scientific">Thalictrum thalictroides</name>
    <name type="common">Rue-anemone</name>
    <name type="synonym">Anemone thalictroides</name>
    <dbReference type="NCBI Taxonomy" id="46969"/>
    <lineage>
        <taxon>Eukaryota</taxon>
        <taxon>Viridiplantae</taxon>
        <taxon>Streptophyta</taxon>
        <taxon>Embryophyta</taxon>
        <taxon>Tracheophyta</taxon>
        <taxon>Spermatophyta</taxon>
        <taxon>Magnoliopsida</taxon>
        <taxon>Ranunculales</taxon>
        <taxon>Ranunculaceae</taxon>
        <taxon>Thalictroideae</taxon>
        <taxon>Thalictrum</taxon>
    </lineage>
</organism>
<feature type="compositionally biased region" description="Low complexity" evidence="1">
    <location>
        <begin position="41"/>
        <end position="52"/>
    </location>
</feature>
<gene>
    <name evidence="2" type="ORF">FRX31_024502</name>
</gene>
<dbReference type="AlphaFoldDB" id="A0A7J6VLA7"/>
<proteinExistence type="predicted"/>
<evidence type="ECO:0000313" key="3">
    <source>
        <dbReference type="Proteomes" id="UP000554482"/>
    </source>
</evidence>
<comment type="caution">
    <text evidence="2">The sequence shown here is derived from an EMBL/GenBank/DDBJ whole genome shotgun (WGS) entry which is preliminary data.</text>
</comment>
<accession>A0A7J6VLA7</accession>
<reference evidence="2 3" key="1">
    <citation type="submission" date="2020-06" db="EMBL/GenBank/DDBJ databases">
        <title>Transcriptomic and genomic resources for Thalictrum thalictroides and T. hernandezii: Facilitating candidate gene discovery in an emerging model plant lineage.</title>
        <authorList>
            <person name="Arias T."/>
            <person name="Riano-Pachon D.M."/>
            <person name="Di Stilio V.S."/>
        </authorList>
    </citation>
    <scope>NUCLEOTIDE SEQUENCE [LARGE SCALE GENOMIC DNA]</scope>
    <source>
        <strain evidence="3">cv. WT478/WT964</strain>
        <tissue evidence="2">Leaves</tissue>
    </source>
</reference>
<evidence type="ECO:0000256" key="1">
    <source>
        <dbReference type="SAM" id="MobiDB-lite"/>
    </source>
</evidence>
<dbReference type="Proteomes" id="UP000554482">
    <property type="component" value="Unassembled WGS sequence"/>
</dbReference>
<feature type="region of interest" description="Disordered" evidence="1">
    <location>
        <begin position="1"/>
        <end position="145"/>
    </location>
</feature>
<feature type="compositionally biased region" description="Basic and acidic residues" evidence="1">
    <location>
        <begin position="7"/>
        <end position="19"/>
    </location>
</feature>